<evidence type="ECO:0000313" key="3">
    <source>
        <dbReference type="Proteomes" id="UP000025947"/>
    </source>
</evidence>
<dbReference type="AlphaFoldDB" id="A0A051UKB9"/>
<feature type="signal peptide" evidence="1">
    <location>
        <begin position="1"/>
        <end position="25"/>
    </location>
</feature>
<reference evidence="2 3" key="1">
    <citation type="submission" date="2014-04" db="EMBL/GenBank/DDBJ databases">
        <title>The Genome Sequence of Mycobacterium tuberculosis TKK-01-0051.</title>
        <authorList>
            <consortium name="The Broad Institute Genomics Platform"/>
            <consortium name="The Broad Institute Genome Sequencing Center for Infectious Disease"/>
            <person name="Earl A.M."/>
            <person name="Cohen K."/>
            <person name="Pym A."/>
            <person name="Bishai W."/>
            <person name="Maharaj K."/>
            <person name="Desjardins C."/>
            <person name="Abeel T."/>
            <person name="Young S."/>
            <person name="Zeng Q."/>
            <person name="Gargeya S."/>
            <person name="Abouelleil A."/>
            <person name="Alvarado L."/>
            <person name="Chapman S.B."/>
            <person name="Gainer-Dewar J."/>
            <person name="Goldberg J."/>
            <person name="Griggs A."/>
            <person name="Gujja S."/>
            <person name="Hansen M."/>
            <person name="Howarth C."/>
            <person name="Imamovic A."/>
            <person name="Larimer J."/>
            <person name="Murphy C."/>
            <person name="Naylor J."/>
            <person name="Pearson M."/>
            <person name="Poon T.W."/>
            <person name="Priest M."/>
            <person name="Roberts A."/>
            <person name="Saif S."/>
            <person name="Shea T."/>
            <person name="Sykes S."/>
            <person name="Wortman J."/>
            <person name="Nusbaum C."/>
            <person name="Birren B."/>
        </authorList>
    </citation>
    <scope>NUCLEOTIDE SEQUENCE [LARGE SCALE GENOMIC DNA]</scope>
    <source>
        <strain evidence="2 3">TKK-01-0051</strain>
    </source>
</reference>
<keyword evidence="3" id="KW-1185">Reference proteome</keyword>
<dbReference type="PATRIC" id="fig|1324261.3.peg.212"/>
<proteinExistence type="predicted"/>
<keyword evidence="1" id="KW-0732">Signal</keyword>
<protein>
    <submittedName>
        <fullName evidence="2">Uncharacterized protein</fullName>
    </submittedName>
</protein>
<name>A0A051UKB9_9MYCO</name>
<gene>
    <name evidence="2" type="ORF">K875_00203</name>
</gene>
<comment type="caution">
    <text evidence="2">The sequence shown here is derived from an EMBL/GenBank/DDBJ whole genome shotgun (WGS) entry which is preliminary data.</text>
</comment>
<evidence type="ECO:0000313" key="2">
    <source>
        <dbReference type="EMBL" id="KBZ69485.1"/>
    </source>
</evidence>
<dbReference type="EMBL" id="JLXW01000001">
    <property type="protein sequence ID" value="KBZ69485.1"/>
    <property type="molecule type" value="Genomic_DNA"/>
</dbReference>
<dbReference type="HOGENOM" id="CLU_1935723_0_0_11"/>
<dbReference type="Proteomes" id="UP000025947">
    <property type="component" value="Unassembled WGS sequence"/>
</dbReference>
<accession>A0A051UKB9</accession>
<sequence length="139" mass="13883">MRRAVITALGVAVVGCWAVAPRAIADNPACTASTCAFLSPSRNISCEVDYRRDAGIPDEAYCQTNEPPASVRLSTTGAVTSCTGVSCLGNAGIGTPVLAYGQTAAVGPFSCASQADGVTCTVPSGHGFTISNAGITPLG</sequence>
<evidence type="ECO:0000256" key="1">
    <source>
        <dbReference type="SAM" id="SignalP"/>
    </source>
</evidence>
<dbReference type="InterPro" id="IPR046576">
    <property type="entry name" value="DUF6636"/>
</dbReference>
<dbReference type="PROSITE" id="PS51257">
    <property type="entry name" value="PROKAR_LIPOPROTEIN"/>
    <property type="match status" value="1"/>
</dbReference>
<dbReference type="Pfam" id="PF20341">
    <property type="entry name" value="DUF6636"/>
    <property type="match status" value="1"/>
</dbReference>
<feature type="chain" id="PRO_5001564813" evidence="1">
    <location>
        <begin position="26"/>
        <end position="139"/>
    </location>
</feature>
<organism evidence="2 3">
    <name type="scientific">Mycobacterium [tuberculosis] TKK-01-0051</name>
    <dbReference type="NCBI Taxonomy" id="1324261"/>
    <lineage>
        <taxon>Bacteria</taxon>
        <taxon>Bacillati</taxon>
        <taxon>Actinomycetota</taxon>
        <taxon>Actinomycetes</taxon>
        <taxon>Mycobacteriales</taxon>
        <taxon>Mycobacteriaceae</taxon>
        <taxon>Mycobacterium</taxon>
        <taxon>Mycobacterium avium complex (MAC)</taxon>
    </lineage>
</organism>
<dbReference type="RefSeq" id="WP_044483016.1">
    <property type="nucleotide sequence ID" value="NZ_KK328284.1"/>
</dbReference>